<accession>A0ABW3FJN7</accession>
<dbReference type="Pfam" id="PF00293">
    <property type="entry name" value="NUDIX"/>
    <property type="match status" value="1"/>
</dbReference>
<keyword evidence="7" id="KW-0460">Magnesium</keyword>
<evidence type="ECO:0000256" key="11">
    <source>
        <dbReference type="ARBA" id="ARBA00033056"/>
    </source>
</evidence>
<dbReference type="EMBL" id="JBHTJV010000009">
    <property type="protein sequence ID" value="MFD0917039.1"/>
    <property type="molecule type" value="Genomic_DNA"/>
</dbReference>
<keyword evidence="6 13" id="KW-0378">Hydrolase</keyword>
<dbReference type="PANTHER" id="PTHR11839:SF5">
    <property type="entry name" value="ADP-RIBOSE PYROPHOSPHATASE"/>
    <property type="match status" value="1"/>
</dbReference>
<comment type="function">
    <text evidence="8">Acts on ADP-mannose and ADP-glucose as well as ADP-ribose. Prevents glycogen biosynthesis. The reaction catalyzed by this enzyme is a limiting step of the gluconeogenic process.</text>
</comment>
<dbReference type="PANTHER" id="PTHR11839">
    <property type="entry name" value="UDP/ADP-SUGAR PYROPHOSPHATASE"/>
    <property type="match status" value="1"/>
</dbReference>
<dbReference type="InterPro" id="IPR020084">
    <property type="entry name" value="NUDIX_hydrolase_CS"/>
</dbReference>
<comment type="cofactor">
    <cofactor evidence="1">
        <name>Mg(2+)</name>
        <dbReference type="ChEBI" id="CHEBI:18420"/>
    </cofactor>
</comment>
<dbReference type="Proteomes" id="UP001597101">
    <property type="component" value="Unassembled WGS sequence"/>
</dbReference>
<evidence type="ECO:0000256" key="8">
    <source>
        <dbReference type="ARBA" id="ARBA00025164"/>
    </source>
</evidence>
<name>A0ABW3FJN7_9HYPH</name>
<evidence type="ECO:0000256" key="10">
    <source>
        <dbReference type="ARBA" id="ARBA00030308"/>
    </source>
</evidence>
<evidence type="ECO:0000313" key="16">
    <source>
        <dbReference type="Proteomes" id="UP001597101"/>
    </source>
</evidence>
<dbReference type="NCBIfam" id="TIGR00052">
    <property type="entry name" value="nudix-type nucleoside diphosphatase, YffH/AdpP family"/>
    <property type="match status" value="1"/>
</dbReference>
<evidence type="ECO:0000256" key="2">
    <source>
        <dbReference type="ARBA" id="ARBA00007482"/>
    </source>
</evidence>
<evidence type="ECO:0000256" key="9">
    <source>
        <dbReference type="ARBA" id="ARBA00030162"/>
    </source>
</evidence>
<feature type="domain" description="Nudix hydrolase" evidence="14">
    <location>
        <begin position="45"/>
        <end position="183"/>
    </location>
</feature>
<dbReference type="InterPro" id="IPR015797">
    <property type="entry name" value="NUDIX_hydrolase-like_dom_sf"/>
</dbReference>
<reference evidence="16" key="1">
    <citation type="journal article" date="2019" name="Int. J. Syst. Evol. Microbiol.">
        <title>The Global Catalogue of Microorganisms (GCM) 10K type strain sequencing project: providing services to taxonomists for standard genome sequencing and annotation.</title>
        <authorList>
            <consortium name="The Broad Institute Genomics Platform"/>
            <consortium name="The Broad Institute Genome Sequencing Center for Infectious Disease"/>
            <person name="Wu L."/>
            <person name="Ma J."/>
        </authorList>
    </citation>
    <scope>NUCLEOTIDE SEQUENCE [LARGE SCALE GENOMIC DNA]</scope>
    <source>
        <strain evidence="16">CCUG 60023</strain>
    </source>
</reference>
<comment type="similarity">
    <text evidence="2">Belongs to the Nudix hydrolase family. NudF subfamily.</text>
</comment>
<organism evidence="15 16">
    <name type="scientific">Pseudahrensia aquimaris</name>
    <dbReference type="NCBI Taxonomy" id="744461"/>
    <lineage>
        <taxon>Bacteria</taxon>
        <taxon>Pseudomonadati</taxon>
        <taxon>Pseudomonadota</taxon>
        <taxon>Alphaproteobacteria</taxon>
        <taxon>Hyphomicrobiales</taxon>
        <taxon>Ahrensiaceae</taxon>
        <taxon>Pseudahrensia</taxon>
    </lineage>
</organism>
<evidence type="ECO:0000256" key="7">
    <source>
        <dbReference type="ARBA" id="ARBA00022842"/>
    </source>
</evidence>
<comment type="catalytic activity">
    <reaction evidence="12">
        <text>ADP-D-ribose + H2O = D-ribose 5-phosphate + AMP + 2 H(+)</text>
        <dbReference type="Rhea" id="RHEA:10412"/>
        <dbReference type="ChEBI" id="CHEBI:15377"/>
        <dbReference type="ChEBI" id="CHEBI:15378"/>
        <dbReference type="ChEBI" id="CHEBI:57967"/>
        <dbReference type="ChEBI" id="CHEBI:78346"/>
        <dbReference type="ChEBI" id="CHEBI:456215"/>
        <dbReference type="EC" id="3.6.1.13"/>
    </reaction>
</comment>
<dbReference type="PROSITE" id="PS00893">
    <property type="entry name" value="NUDIX_BOX"/>
    <property type="match status" value="1"/>
</dbReference>
<gene>
    <name evidence="15" type="ORF">ACFQ14_11520</name>
</gene>
<protein>
    <recommendedName>
        <fullName evidence="4">ADP-ribose pyrophosphatase</fullName>
        <ecNumber evidence="3">3.6.1.13</ecNumber>
    </recommendedName>
    <alternativeName>
        <fullName evidence="9">ADP-ribose diphosphatase</fullName>
    </alternativeName>
    <alternativeName>
        <fullName evidence="11">ADP-ribose phosphohydrolase</fullName>
    </alternativeName>
    <alternativeName>
        <fullName evidence="10">Adenosine diphosphoribose pyrophosphatase</fullName>
    </alternativeName>
</protein>
<evidence type="ECO:0000256" key="4">
    <source>
        <dbReference type="ARBA" id="ARBA00013297"/>
    </source>
</evidence>
<dbReference type="InterPro" id="IPR004385">
    <property type="entry name" value="NDP_pyrophosphatase"/>
</dbReference>
<evidence type="ECO:0000259" key="14">
    <source>
        <dbReference type="PROSITE" id="PS51462"/>
    </source>
</evidence>
<dbReference type="EC" id="3.6.1.13" evidence="3"/>
<evidence type="ECO:0000256" key="6">
    <source>
        <dbReference type="ARBA" id="ARBA00022801"/>
    </source>
</evidence>
<keyword evidence="5" id="KW-0479">Metal-binding</keyword>
<dbReference type="PROSITE" id="PS51462">
    <property type="entry name" value="NUDIX"/>
    <property type="match status" value="1"/>
</dbReference>
<evidence type="ECO:0000256" key="5">
    <source>
        <dbReference type="ARBA" id="ARBA00022723"/>
    </source>
</evidence>
<dbReference type="SUPFAM" id="SSF55811">
    <property type="entry name" value="Nudix"/>
    <property type="match status" value="1"/>
</dbReference>
<evidence type="ECO:0000313" key="15">
    <source>
        <dbReference type="EMBL" id="MFD0917039.1"/>
    </source>
</evidence>
<evidence type="ECO:0000256" key="13">
    <source>
        <dbReference type="RuleBase" id="RU003476"/>
    </source>
</evidence>
<dbReference type="InterPro" id="IPR020476">
    <property type="entry name" value="Nudix_hydrolase"/>
</dbReference>
<dbReference type="Gene3D" id="3.90.79.10">
    <property type="entry name" value="Nucleoside Triphosphate Pyrophosphohydrolase"/>
    <property type="match status" value="1"/>
</dbReference>
<evidence type="ECO:0000256" key="12">
    <source>
        <dbReference type="ARBA" id="ARBA00049546"/>
    </source>
</evidence>
<dbReference type="RefSeq" id="WP_377212878.1">
    <property type="nucleotide sequence ID" value="NZ_JBHTJV010000009.1"/>
</dbReference>
<keyword evidence="16" id="KW-1185">Reference proteome</keyword>
<evidence type="ECO:0000256" key="1">
    <source>
        <dbReference type="ARBA" id="ARBA00001946"/>
    </source>
</evidence>
<sequence>MTIKDTHLAVTITDERLDHQGFRSLKTIFYREDISGIEAKRELAIAPCAVAVVAYDPDLEKLVMIRQFRLGAQMGTGCGKCVEVVAGLIDEGEAPEQAAIRELQEESGLTAKRVEKLCQFLTTPGLADEVIHLFYAEVDASKLVSEAGEASETEQTFPFTLSLDEALNAVDSNGIQNGIAMIALLWFARHKNRLVNAE</sequence>
<proteinExistence type="inferred from homology"/>
<dbReference type="InterPro" id="IPR000086">
    <property type="entry name" value="NUDIX_hydrolase_dom"/>
</dbReference>
<dbReference type="PRINTS" id="PR00502">
    <property type="entry name" value="NUDIXFAMILY"/>
</dbReference>
<comment type="caution">
    <text evidence="15">The sequence shown here is derived from an EMBL/GenBank/DDBJ whole genome shotgun (WGS) entry which is preliminary data.</text>
</comment>
<evidence type="ECO:0000256" key="3">
    <source>
        <dbReference type="ARBA" id="ARBA00012453"/>
    </source>
</evidence>